<dbReference type="Gramene" id="VVA33084">
    <property type="protein sequence ID" value="VVA33084"/>
    <property type="gene ID" value="Prudul26B000564"/>
</dbReference>
<dbReference type="InParanoid" id="A0A5E4G090"/>
<name>A0A5E4G090_PRUDU</name>
<dbReference type="AlphaFoldDB" id="A0A5E4G090"/>
<dbReference type="Proteomes" id="UP000327085">
    <property type="component" value="Chromosome 6"/>
</dbReference>
<organism evidence="1 2">
    <name type="scientific">Prunus dulcis</name>
    <name type="common">Almond</name>
    <name type="synonym">Amygdalus dulcis</name>
    <dbReference type="NCBI Taxonomy" id="3755"/>
    <lineage>
        <taxon>Eukaryota</taxon>
        <taxon>Viridiplantae</taxon>
        <taxon>Streptophyta</taxon>
        <taxon>Embryophyta</taxon>
        <taxon>Tracheophyta</taxon>
        <taxon>Spermatophyta</taxon>
        <taxon>Magnoliopsida</taxon>
        <taxon>eudicotyledons</taxon>
        <taxon>Gunneridae</taxon>
        <taxon>Pentapetalae</taxon>
        <taxon>rosids</taxon>
        <taxon>fabids</taxon>
        <taxon>Rosales</taxon>
        <taxon>Rosaceae</taxon>
        <taxon>Amygdaloideae</taxon>
        <taxon>Amygdaleae</taxon>
        <taxon>Prunus</taxon>
    </lineage>
</organism>
<sequence length="283" mass="30843">MRGGYGTVILPGPLSAAFRSPAKQRCSGVVARKIGSLMGQVLEIDHMEGGLYWQVPASPYWGGCAAAAHRIRSREDCGGELLLDSASSPCKTRSRDSTLVEKIREAKEAEDRNRNIWEAGILGKQGARAVARSASLSVPQRVGGVFQIFAIDRVAFDMNAKAMTESVAATKGVDFAVGGQQDFLWRDLIQLHVSGTQGSYPFNLGPLIYAQGNGSHLAGINLRRKQGRSDDAFDNGDKRACNAHLWVRDIEGARVEGLRQELTFEDTSLQVEETSFIRFPQGF</sequence>
<reference evidence="2" key="1">
    <citation type="journal article" date="2020" name="Plant J.">
        <title>Transposons played a major role in the diversification between the closely related almond and peach genomes: results from the almond genome sequence.</title>
        <authorList>
            <person name="Alioto T."/>
            <person name="Alexiou K.G."/>
            <person name="Bardil A."/>
            <person name="Barteri F."/>
            <person name="Castanera R."/>
            <person name="Cruz F."/>
            <person name="Dhingra A."/>
            <person name="Duval H."/>
            <person name="Fernandez I Marti A."/>
            <person name="Frias L."/>
            <person name="Galan B."/>
            <person name="Garcia J.L."/>
            <person name="Howad W."/>
            <person name="Gomez-Garrido J."/>
            <person name="Gut M."/>
            <person name="Julca I."/>
            <person name="Morata J."/>
            <person name="Puigdomenech P."/>
            <person name="Ribeca P."/>
            <person name="Rubio Cabetas M.J."/>
            <person name="Vlasova A."/>
            <person name="Wirthensohn M."/>
            <person name="Garcia-Mas J."/>
            <person name="Gabaldon T."/>
            <person name="Casacuberta J.M."/>
            <person name="Arus P."/>
        </authorList>
    </citation>
    <scope>NUCLEOTIDE SEQUENCE [LARGE SCALE GENOMIC DNA]</scope>
    <source>
        <strain evidence="2">cv. Texas</strain>
    </source>
</reference>
<evidence type="ECO:0000313" key="2">
    <source>
        <dbReference type="Proteomes" id="UP000327085"/>
    </source>
</evidence>
<gene>
    <name evidence="1" type="ORF">ALMOND_2B000564</name>
</gene>
<protein>
    <submittedName>
        <fullName evidence="1">Outer envelope</fullName>
    </submittedName>
</protein>
<proteinExistence type="predicted"/>
<dbReference type="EMBL" id="CABIKO010000273">
    <property type="protein sequence ID" value="VVA33084.1"/>
    <property type="molecule type" value="Genomic_DNA"/>
</dbReference>
<evidence type="ECO:0000313" key="1">
    <source>
        <dbReference type="EMBL" id="VVA33084.1"/>
    </source>
</evidence>
<accession>A0A5E4G090</accession>